<protein>
    <recommendedName>
        <fullName evidence="1">DUF8040 domain-containing protein</fullName>
    </recommendedName>
</protein>
<dbReference type="AlphaFoldDB" id="A0A6A5A9X7"/>
<reference evidence="2 3" key="1">
    <citation type="submission" date="2019-06" db="EMBL/GenBank/DDBJ databases">
        <title>Genomics analysis of Aphanomyces spp. identifies a new class of oomycete effector associated with host adaptation.</title>
        <authorList>
            <person name="Gaulin E."/>
        </authorList>
    </citation>
    <scope>NUCLEOTIDE SEQUENCE [LARGE SCALE GENOMIC DNA]</scope>
    <source>
        <strain evidence="2 3">E</strain>
    </source>
</reference>
<dbReference type="EMBL" id="VJMI01013366">
    <property type="protein sequence ID" value="KAF0747953.1"/>
    <property type="molecule type" value="Genomic_DNA"/>
</dbReference>
<comment type="caution">
    <text evidence="2">The sequence shown here is derived from an EMBL/GenBank/DDBJ whole genome shotgun (WGS) entry which is preliminary data.</text>
</comment>
<organism evidence="2 3">
    <name type="scientific">Aphanomyces astaci</name>
    <name type="common">Crayfish plague agent</name>
    <dbReference type="NCBI Taxonomy" id="112090"/>
    <lineage>
        <taxon>Eukaryota</taxon>
        <taxon>Sar</taxon>
        <taxon>Stramenopiles</taxon>
        <taxon>Oomycota</taxon>
        <taxon>Saprolegniomycetes</taxon>
        <taxon>Saprolegniales</taxon>
        <taxon>Verrucalvaceae</taxon>
        <taxon>Aphanomyces</taxon>
    </lineage>
</organism>
<feature type="domain" description="DUF8040" evidence="1">
    <location>
        <begin position="44"/>
        <end position="137"/>
    </location>
</feature>
<dbReference type="Pfam" id="PF26138">
    <property type="entry name" value="DUF8040"/>
    <property type="match status" value="1"/>
</dbReference>
<dbReference type="VEuPathDB" id="FungiDB:H257_07167"/>
<proteinExistence type="predicted"/>
<dbReference type="Proteomes" id="UP000469452">
    <property type="component" value="Unassembled WGS sequence"/>
</dbReference>
<evidence type="ECO:0000313" key="3">
    <source>
        <dbReference type="Proteomes" id="UP000469452"/>
    </source>
</evidence>
<name>A0A6A5A9X7_APHAT</name>
<accession>A0A6A5A9X7</accession>
<dbReference type="InterPro" id="IPR058353">
    <property type="entry name" value="DUF8040"/>
</dbReference>
<evidence type="ECO:0000313" key="2">
    <source>
        <dbReference type="EMBL" id="KAF0747953.1"/>
    </source>
</evidence>
<sequence>MNKKIALLFLLRWSQRHRQARQIYIRYAWYHYWAYVLKSSKHVSILSGVGWVNEVLRGNEADVIDNFRMSSRTLHLLVDAIVTTGSLVGGRDVFVQEQVAMFLYFVGDHASSRAIKCRFQRYGETVTRHLHAVMASLVICVQLTSASHNLSRLFIPVLSTIPSSALFSELPYGYRWDPYSSPRAGVRCQSR</sequence>
<gene>
    <name evidence="2" type="ORF">AaE_007532</name>
</gene>
<evidence type="ECO:0000259" key="1">
    <source>
        <dbReference type="Pfam" id="PF26138"/>
    </source>
</evidence>